<evidence type="ECO:0000256" key="1">
    <source>
        <dbReference type="SAM" id="Phobius"/>
    </source>
</evidence>
<keyword evidence="1" id="KW-0472">Membrane</keyword>
<feature type="transmembrane region" description="Helical" evidence="1">
    <location>
        <begin position="52"/>
        <end position="69"/>
    </location>
</feature>
<gene>
    <name evidence="2" type="ORF">UFOPK1961_00848</name>
</gene>
<dbReference type="EMBL" id="CAEZVJ010000094">
    <property type="protein sequence ID" value="CAB4632335.1"/>
    <property type="molecule type" value="Genomic_DNA"/>
</dbReference>
<reference evidence="2" key="1">
    <citation type="submission" date="2020-05" db="EMBL/GenBank/DDBJ databases">
        <authorList>
            <person name="Chiriac C."/>
            <person name="Salcher M."/>
            <person name="Ghai R."/>
            <person name="Kavagutti S V."/>
        </authorList>
    </citation>
    <scope>NUCLEOTIDE SEQUENCE</scope>
</reference>
<sequence length="144" mass="16518">MIRPTAFYYAPTGNDGLVQYVTSIANPVIWWAGALAIVAVVVMVIRKSTWQNMAILVGVVATYVPWLFFSQRTVFQFYTVTLEPFLVLALVAVLVWLWKQNLRLFVANYLIVAAVVSAFFLPVWMGLPIPEWFAVIHYWFPSWI</sequence>
<keyword evidence="1" id="KW-1133">Transmembrane helix</keyword>
<protein>
    <submittedName>
        <fullName evidence="2">Unannotated protein</fullName>
    </submittedName>
</protein>
<proteinExistence type="predicted"/>
<keyword evidence="1" id="KW-0812">Transmembrane</keyword>
<feature type="transmembrane region" description="Helical" evidence="1">
    <location>
        <begin position="105"/>
        <end position="125"/>
    </location>
</feature>
<feature type="transmembrane region" description="Helical" evidence="1">
    <location>
        <begin position="75"/>
        <end position="98"/>
    </location>
</feature>
<name>A0A6J6J6U8_9ZZZZ</name>
<evidence type="ECO:0000313" key="2">
    <source>
        <dbReference type="EMBL" id="CAB4632335.1"/>
    </source>
</evidence>
<feature type="transmembrane region" description="Helical" evidence="1">
    <location>
        <begin position="28"/>
        <end position="45"/>
    </location>
</feature>
<accession>A0A6J6J6U8</accession>
<dbReference type="AlphaFoldDB" id="A0A6J6J6U8"/>
<organism evidence="2">
    <name type="scientific">freshwater metagenome</name>
    <dbReference type="NCBI Taxonomy" id="449393"/>
    <lineage>
        <taxon>unclassified sequences</taxon>
        <taxon>metagenomes</taxon>
        <taxon>ecological metagenomes</taxon>
    </lineage>
</organism>